<feature type="compositionally biased region" description="Basic residues" evidence="1">
    <location>
        <begin position="35"/>
        <end position="44"/>
    </location>
</feature>
<evidence type="ECO:0000256" key="1">
    <source>
        <dbReference type="SAM" id="MobiDB-lite"/>
    </source>
</evidence>
<dbReference type="Proteomes" id="UP000712281">
    <property type="component" value="Unassembled WGS sequence"/>
</dbReference>
<dbReference type="AlphaFoldDB" id="A0A8S9LII1"/>
<gene>
    <name evidence="2" type="ORF">F2Q68_00043061</name>
</gene>
<organism evidence="2 3">
    <name type="scientific">Brassica cretica</name>
    <name type="common">Mustard</name>
    <dbReference type="NCBI Taxonomy" id="69181"/>
    <lineage>
        <taxon>Eukaryota</taxon>
        <taxon>Viridiplantae</taxon>
        <taxon>Streptophyta</taxon>
        <taxon>Embryophyta</taxon>
        <taxon>Tracheophyta</taxon>
        <taxon>Spermatophyta</taxon>
        <taxon>Magnoliopsida</taxon>
        <taxon>eudicotyledons</taxon>
        <taxon>Gunneridae</taxon>
        <taxon>Pentapetalae</taxon>
        <taxon>rosids</taxon>
        <taxon>malvids</taxon>
        <taxon>Brassicales</taxon>
        <taxon>Brassicaceae</taxon>
        <taxon>Brassiceae</taxon>
        <taxon>Brassica</taxon>
    </lineage>
</organism>
<comment type="caution">
    <text evidence="2">The sequence shown here is derived from an EMBL/GenBank/DDBJ whole genome shotgun (WGS) entry which is preliminary data.</text>
</comment>
<dbReference type="EMBL" id="QGKW02000276">
    <property type="protein sequence ID" value="KAF2607314.1"/>
    <property type="molecule type" value="Genomic_DNA"/>
</dbReference>
<protein>
    <submittedName>
        <fullName evidence="2">Uncharacterized protein</fullName>
    </submittedName>
</protein>
<sequence>MTKTRVGLLTDEEHVFYDISTFTASRFVAGVTGVHRRITGKKPRATNPTTQSKSPPSPRESRRDQTPPSNTPNP</sequence>
<evidence type="ECO:0000313" key="3">
    <source>
        <dbReference type="Proteomes" id="UP000712281"/>
    </source>
</evidence>
<reference evidence="2" key="1">
    <citation type="submission" date="2019-12" db="EMBL/GenBank/DDBJ databases">
        <title>Genome sequencing and annotation of Brassica cretica.</title>
        <authorList>
            <person name="Studholme D.J."/>
            <person name="Sarris P.F."/>
        </authorList>
    </citation>
    <scope>NUCLEOTIDE SEQUENCE</scope>
    <source>
        <strain evidence="2">PFS-001/15</strain>
        <tissue evidence="2">Leaf</tissue>
    </source>
</reference>
<evidence type="ECO:0000313" key="2">
    <source>
        <dbReference type="EMBL" id="KAF2607314.1"/>
    </source>
</evidence>
<name>A0A8S9LII1_BRACR</name>
<proteinExistence type="predicted"/>
<accession>A0A8S9LII1</accession>
<feature type="region of interest" description="Disordered" evidence="1">
    <location>
        <begin position="35"/>
        <end position="74"/>
    </location>
</feature>